<evidence type="ECO:0000256" key="3">
    <source>
        <dbReference type="ARBA" id="ARBA00022840"/>
    </source>
</evidence>
<evidence type="ECO:0000259" key="4">
    <source>
        <dbReference type="PROSITE" id="PS50893"/>
    </source>
</evidence>
<evidence type="ECO:0000313" key="6">
    <source>
        <dbReference type="Proteomes" id="UP001237448"/>
    </source>
</evidence>
<dbReference type="InterPro" id="IPR051120">
    <property type="entry name" value="ABC_AA/LPS_Transport"/>
</dbReference>
<dbReference type="SUPFAM" id="SSF52540">
    <property type="entry name" value="P-loop containing nucleoside triphosphate hydrolases"/>
    <property type="match status" value="1"/>
</dbReference>
<dbReference type="Gene3D" id="3.40.50.300">
    <property type="entry name" value="P-loop containing nucleotide triphosphate hydrolases"/>
    <property type="match status" value="1"/>
</dbReference>
<keyword evidence="1" id="KW-0813">Transport</keyword>
<dbReference type="Pfam" id="PF12399">
    <property type="entry name" value="BCA_ABC_TP_C"/>
    <property type="match status" value="1"/>
</dbReference>
<dbReference type="EMBL" id="JAUSVK010000001">
    <property type="protein sequence ID" value="MDQ0390497.1"/>
    <property type="molecule type" value="Genomic_DNA"/>
</dbReference>
<keyword evidence="3 5" id="KW-0067">ATP-binding</keyword>
<gene>
    <name evidence="5" type="ORF">J3R73_000289</name>
</gene>
<reference evidence="5 6" key="1">
    <citation type="submission" date="2023-07" db="EMBL/GenBank/DDBJ databases">
        <title>Genomic Encyclopedia of Type Strains, Phase IV (KMG-IV): sequencing the most valuable type-strain genomes for metagenomic binning, comparative biology and taxonomic classification.</title>
        <authorList>
            <person name="Goeker M."/>
        </authorList>
    </citation>
    <scope>NUCLEOTIDE SEQUENCE [LARGE SCALE GENOMIC DNA]</scope>
    <source>
        <strain evidence="5 6">DSM 5896</strain>
    </source>
</reference>
<evidence type="ECO:0000256" key="2">
    <source>
        <dbReference type="ARBA" id="ARBA00022741"/>
    </source>
</evidence>
<dbReference type="InterPro" id="IPR027417">
    <property type="entry name" value="P-loop_NTPase"/>
</dbReference>
<dbReference type="Pfam" id="PF00005">
    <property type="entry name" value="ABC_tran"/>
    <property type="match status" value="1"/>
</dbReference>
<evidence type="ECO:0000256" key="1">
    <source>
        <dbReference type="ARBA" id="ARBA00022448"/>
    </source>
</evidence>
<dbReference type="Proteomes" id="UP001237448">
    <property type="component" value="Unassembled WGS sequence"/>
</dbReference>
<dbReference type="InterPro" id="IPR032823">
    <property type="entry name" value="BCA_ABC_TP_C"/>
</dbReference>
<evidence type="ECO:0000313" key="5">
    <source>
        <dbReference type="EMBL" id="MDQ0390497.1"/>
    </source>
</evidence>
<dbReference type="SMART" id="SM00382">
    <property type="entry name" value="AAA"/>
    <property type="match status" value="1"/>
</dbReference>
<dbReference type="InterPro" id="IPR003593">
    <property type="entry name" value="AAA+_ATPase"/>
</dbReference>
<proteinExistence type="predicted"/>
<organism evidence="5 6">
    <name type="scientific">Labrys monachus</name>
    <dbReference type="NCBI Taxonomy" id="217067"/>
    <lineage>
        <taxon>Bacteria</taxon>
        <taxon>Pseudomonadati</taxon>
        <taxon>Pseudomonadota</taxon>
        <taxon>Alphaproteobacteria</taxon>
        <taxon>Hyphomicrobiales</taxon>
        <taxon>Xanthobacteraceae</taxon>
        <taxon>Labrys</taxon>
    </lineage>
</organism>
<dbReference type="InterPro" id="IPR003439">
    <property type="entry name" value="ABC_transporter-like_ATP-bd"/>
</dbReference>
<protein>
    <submittedName>
        <fullName evidence="5">Branched-chain amino acid transport system ATP-binding protein</fullName>
    </submittedName>
</protein>
<sequence>MILSGTGISKSFMGVKALCDVSLMVEEGEILGIIGPNGSGKTTLFNILSGLERCDAGEVTLAGKRVSGLPSHRIAGMGLGRTFQNLRPFSGLSVLENVMAGGHLRAPTGILGQILGLPSIHAAERQARLDALQLLAEVGLGAYARSRSTELSYGQTKRLELARALNTRPRVLLLDEPTAGMNDVQAAEILDLVGAIKRKLNLTLVVIEHNVPVLMRFADRLMVLDAGCKLTEGEPRRVVADPRVIEAYLGRGA</sequence>
<dbReference type="CDD" id="cd03219">
    <property type="entry name" value="ABC_Mj1267_LivG_branched"/>
    <property type="match status" value="1"/>
</dbReference>
<accession>A0ABU0F807</accession>
<name>A0ABU0F807_9HYPH</name>
<feature type="domain" description="ABC transporter" evidence="4">
    <location>
        <begin position="3"/>
        <end position="251"/>
    </location>
</feature>
<dbReference type="PROSITE" id="PS50893">
    <property type="entry name" value="ABC_TRANSPORTER_2"/>
    <property type="match status" value="1"/>
</dbReference>
<dbReference type="GO" id="GO:0005524">
    <property type="term" value="F:ATP binding"/>
    <property type="evidence" value="ECO:0007669"/>
    <property type="project" value="UniProtKB-KW"/>
</dbReference>
<keyword evidence="6" id="KW-1185">Reference proteome</keyword>
<dbReference type="PANTHER" id="PTHR45772">
    <property type="entry name" value="CONSERVED COMPONENT OF ABC TRANSPORTER FOR NATURAL AMINO ACIDS-RELATED"/>
    <property type="match status" value="1"/>
</dbReference>
<dbReference type="RefSeq" id="WP_307421697.1">
    <property type="nucleotide sequence ID" value="NZ_JAUSVK010000001.1"/>
</dbReference>
<comment type="caution">
    <text evidence="5">The sequence shown here is derived from an EMBL/GenBank/DDBJ whole genome shotgun (WGS) entry which is preliminary data.</text>
</comment>
<keyword evidence="2" id="KW-0547">Nucleotide-binding</keyword>
<dbReference type="PANTHER" id="PTHR45772:SF9">
    <property type="entry name" value="CONSERVED COMPONENT OF ABC TRANSPORTER FOR NATURAL AMINO ACIDS"/>
    <property type="match status" value="1"/>
</dbReference>